<reference evidence="5 6" key="1">
    <citation type="submission" date="2018-06" db="EMBL/GenBank/DDBJ databases">
        <title>Genomic Encyclopedia of Archaeal and Bacterial Type Strains, Phase II (KMG-II): from individual species to whole genera.</title>
        <authorList>
            <person name="Goeker M."/>
        </authorList>
    </citation>
    <scope>NUCLEOTIDE SEQUENCE [LARGE SCALE GENOMIC DNA]</scope>
    <source>
        <strain evidence="5 6">DSM 22011</strain>
    </source>
</reference>
<protein>
    <recommendedName>
        <fullName evidence="4">phosphoglycolate phosphatase</fullName>
        <ecNumber evidence="4">3.1.3.18</ecNumber>
    </recommendedName>
</protein>
<dbReference type="InterPro" id="IPR023198">
    <property type="entry name" value="PGP-like_dom2"/>
</dbReference>
<evidence type="ECO:0000256" key="2">
    <source>
        <dbReference type="ARBA" id="ARBA00004818"/>
    </source>
</evidence>
<evidence type="ECO:0000256" key="3">
    <source>
        <dbReference type="ARBA" id="ARBA00006171"/>
    </source>
</evidence>
<dbReference type="NCBIfam" id="TIGR01549">
    <property type="entry name" value="HAD-SF-IA-v1"/>
    <property type="match status" value="1"/>
</dbReference>
<dbReference type="PANTHER" id="PTHR43434">
    <property type="entry name" value="PHOSPHOGLYCOLATE PHOSPHATASE"/>
    <property type="match status" value="1"/>
</dbReference>
<comment type="pathway">
    <text evidence="2">Organic acid metabolism; glycolate biosynthesis; glycolate from 2-phosphoglycolate: step 1/1.</text>
</comment>
<comment type="caution">
    <text evidence="5">The sequence shown here is derived from an EMBL/GenBank/DDBJ whole genome shotgun (WGS) entry which is preliminary data.</text>
</comment>
<dbReference type="Gene3D" id="1.10.150.240">
    <property type="entry name" value="Putative phosphatase, domain 2"/>
    <property type="match status" value="1"/>
</dbReference>
<dbReference type="EMBL" id="QLMG01000015">
    <property type="protein sequence ID" value="RAK17277.1"/>
    <property type="molecule type" value="Genomic_DNA"/>
</dbReference>
<gene>
    <name evidence="5" type="ORF">ATI53_101575</name>
</gene>
<name>A0A327Y9U6_9RHOB</name>
<dbReference type="InterPro" id="IPR036412">
    <property type="entry name" value="HAD-like_sf"/>
</dbReference>
<dbReference type="GO" id="GO:0006281">
    <property type="term" value="P:DNA repair"/>
    <property type="evidence" value="ECO:0007669"/>
    <property type="project" value="TreeGrafter"/>
</dbReference>
<dbReference type="InterPro" id="IPR006439">
    <property type="entry name" value="HAD-SF_hydro_IA"/>
</dbReference>
<sequence>MTLRADAVLFDKDGTLFEFGATWDAWGKRTLRALSQGNTALLHALAAATCYDLEHETFLPESPVVAGTNRQTAECLATALPGRSADEVETYLLGTADDAPLVETVPLCGFMAQLGALGLRLGVMTNDAESAARVHLRKAGIEQAFAFIAGFDSGHGAKPDPAPLLAFAAATGIAPARIAMVGDSPHDLVAGRAAGMQTVAVLTGPIRTDRLAPHADVVLPDIGHLPGWLAT</sequence>
<evidence type="ECO:0000256" key="1">
    <source>
        <dbReference type="ARBA" id="ARBA00000830"/>
    </source>
</evidence>
<dbReference type="EC" id="3.1.3.18" evidence="4"/>
<comment type="similarity">
    <text evidence="3">Belongs to the HAD-like hydrolase superfamily. CbbY/CbbZ/Gph/YieH family.</text>
</comment>
<dbReference type="PANTHER" id="PTHR43434:SF1">
    <property type="entry name" value="PHOSPHOGLYCOLATE PHOSPHATASE"/>
    <property type="match status" value="1"/>
</dbReference>
<proteinExistence type="inferred from homology"/>
<organism evidence="5 6">
    <name type="scientific">Salipiger aestuarii</name>
    <dbReference type="NCBI Taxonomy" id="568098"/>
    <lineage>
        <taxon>Bacteria</taxon>
        <taxon>Pseudomonadati</taxon>
        <taxon>Pseudomonadota</taxon>
        <taxon>Alphaproteobacteria</taxon>
        <taxon>Rhodobacterales</taxon>
        <taxon>Roseobacteraceae</taxon>
        <taxon>Salipiger</taxon>
    </lineage>
</organism>
<dbReference type="Proteomes" id="UP000249165">
    <property type="component" value="Unassembled WGS sequence"/>
</dbReference>
<dbReference type="InterPro" id="IPR023214">
    <property type="entry name" value="HAD_sf"/>
</dbReference>
<accession>A0A327Y9U6</accession>
<dbReference type="CDD" id="cd01427">
    <property type="entry name" value="HAD_like"/>
    <property type="match status" value="1"/>
</dbReference>
<evidence type="ECO:0000313" key="5">
    <source>
        <dbReference type="EMBL" id="RAK17277.1"/>
    </source>
</evidence>
<dbReference type="OrthoDB" id="9797743at2"/>
<keyword evidence="6" id="KW-1185">Reference proteome</keyword>
<comment type="catalytic activity">
    <reaction evidence="1">
        <text>2-phosphoglycolate + H2O = glycolate + phosphate</text>
        <dbReference type="Rhea" id="RHEA:14369"/>
        <dbReference type="ChEBI" id="CHEBI:15377"/>
        <dbReference type="ChEBI" id="CHEBI:29805"/>
        <dbReference type="ChEBI" id="CHEBI:43474"/>
        <dbReference type="ChEBI" id="CHEBI:58033"/>
        <dbReference type="EC" id="3.1.3.18"/>
    </reaction>
</comment>
<dbReference type="GO" id="GO:0008967">
    <property type="term" value="F:phosphoglycolate phosphatase activity"/>
    <property type="evidence" value="ECO:0007669"/>
    <property type="project" value="UniProtKB-EC"/>
</dbReference>
<dbReference type="SFLD" id="SFLDG01129">
    <property type="entry name" value="C1.5:_HAD__Beta-PGM__Phosphata"/>
    <property type="match status" value="1"/>
</dbReference>
<dbReference type="SUPFAM" id="SSF56784">
    <property type="entry name" value="HAD-like"/>
    <property type="match status" value="1"/>
</dbReference>
<evidence type="ECO:0000256" key="4">
    <source>
        <dbReference type="ARBA" id="ARBA00013078"/>
    </source>
</evidence>
<dbReference type="SFLD" id="SFLDS00003">
    <property type="entry name" value="Haloacid_Dehalogenase"/>
    <property type="match status" value="1"/>
</dbReference>
<dbReference type="Pfam" id="PF00702">
    <property type="entry name" value="Hydrolase"/>
    <property type="match status" value="1"/>
</dbReference>
<dbReference type="InterPro" id="IPR050155">
    <property type="entry name" value="HAD-like_hydrolase_sf"/>
</dbReference>
<dbReference type="RefSeq" id="WP_009502805.1">
    <property type="nucleotide sequence ID" value="NZ_LIGK01000022.1"/>
</dbReference>
<dbReference type="GO" id="GO:0005829">
    <property type="term" value="C:cytosol"/>
    <property type="evidence" value="ECO:0007669"/>
    <property type="project" value="TreeGrafter"/>
</dbReference>
<dbReference type="AlphaFoldDB" id="A0A327Y9U6"/>
<evidence type="ECO:0000313" key="6">
    <source>
        <dbReference type="Proteomes" id="UP000249165"/>
    </source>
</evidence>
<dbReference type="Gene3D" id="3.40.50.1000">
    <property type="entry name" value="HAD superfamily/HAD-like"/>
    <property type="match status" value="1"/>
</dbReference>